<sequence length="85" mass="9521">MVYFNANPEHVPTLAALMSSSARHSAMDLMFLKEASRVPVHSSQMAWLTRRRGDTSTAWRLTVPARPIRVESSRGPLLMMAVTHT</sequence>
<accession>A0A9D4J3R1</accession>
<dbReference type="EMBL" id="JAIWYP010000007">
    <property type="protein sequence ID" value="KAH3794287.1"/>
    <property type="molecule type" value="Genomic_DNA"/>
</dbReference>
<keyword evidence="2" id="KW-1185">Reference proteome</keyword>
<evidence type="ECO:0000313" key="2">
    <source>
        <dbReference type="Proteomes" id="UP000828390"/>
    </source>
</evidence>
<dbReference type="Proteomes" id="UP000828390">
    <property type="component" value="Unassembled WGS sequence"/>
</dbReference>
<protein>
    <submittedName>
        <fullName evidence="1">Uncharacterized protein</fullName>
    </submittedName>
</protein>
<proteinExistence type="predicted"/>
<reference evidence="1" key="2">
    <citation type="submission" date="2020-11" db="EMBL/GenBank/DDBJ databases">
        <authorList>
            <person name="McCartney M.A."/>
            <person name="Auch B."/>
            <person name="Kono T."/>
            <person name="Mallez S."/>
            <person name="Becker A."/>
            <person name="Gohl D.M."/>
            <person name="Silverstein K.A.T."/>
            <person name="Koren S."/>
            <person name="Bechman K.B."/>
            <person name="Herman A."/>
            <person name="Abrahante J.E."/>
            <person name="Garbe J."/>
        </authorList>
    </citation>
    <scope>NUCLEOTIDE SEQUENCE</scope>
    <source>
        <strain evidence="1">Duluth1</strain>
        <tissue evidence="1">Whole animal</tissue>
    </source>
</reference>
<gene>
    <name evidence="1" type="ORF">DPMN_147818</name>
</gene>
<dbReference type="AlphaFoldDB" id="A0A9D4J3R1"/>
<organism evidence="1 2">
    <name type="scientific">Dreissena polymorpha</name>
    <name type="common">Zebra mussel</name>
    <name type="synonym">Mytilus polymorpha</name>
    <dbReference type="NCBI Taxonomy" id="45954"/>
    <lineage>
        <taxon>Eukaryota</taxon>
        <taxon>Metazoa</taxon>
        <taxon>Spiralia</taxon>
        <taxon>Lophotrochozoa</taxon>
        <taxon>Mollusca</taxon>
        <taxon>Bivalvia</taxon>
        <taxon>Autobranchia</taxon>
        <taxon>Heteroconchia</taxon>
        <taxon>Euheterodonta</taxon>
        <taxon>Imparidentia</taxon>
        <taxon>Neoheterodontei</taxon>
        <taxon>Myida</taxon>
        <taxon>Dreissenoidea</taxon>
        <taxon>Dreissenidae</taxon>
        <taxon>Dreissena</taxon>
    </lineage>
</organism>
<reference evidence="1" key="1">
    <citation type="journal article" date="2019" name="bioRxiv">
        <title>The Genome of the Zebra Mussel, Dreissena polymorpha: A Resource for Invasive Species Research.</title>
        <authorList>
            <person name="McCartney M.A."/>
            <person name="Auch B."/>
            <person name="Kono T."/>
            <person name="Mallez S."/>
            <person name="Zhang Y."/>
            <person name="Obille A."/>
            <person name="Becker A."/>
            <person name="Abrahante J.E."/>
            <person name="Garbe J."/>
            <person name="Badalamenti J.P."/>
            <person name="Herman A."/>
            <person name="Mangelson H."/>
            <person name="Liachko I."/>
            <person name="Sullivan S."/>
            <person name="Sone E.D."/>
            <person name="Koren S."/>
            <person name="Silverstein K.A.T."/>
            <person name="Beckman K.B."/>
            <person name="Gohl D.M."/>
        </authorList>
    </citation>
    <scope>NUCLEOTIDE SEQUENCE</scope>
    <source>
        <strain evidence="1">Duluth1</strain>
        <tissue evidence="1">Whole animal</tissue>
    </source>
</reference>
<name>A0A9D4J3R1_DREPO</name>
<evidence type="ECO:0000313" key="1">
    <source>
        <dbReference type="EMBL" id="KAH3794287.1"/>
    </source>
</evidence>
<comment type="caution">
    <text evidence="1">The sequence shown here is derived from an EMBL/GenBank/DDBJ whole genome shotgun (WGS) entry which is preliminary data.</text>
</comment>